<protein>
    <submittedName>
        <fullName evidence="1">Uncharacterized protein</fullName>
    </submittedName>
</protein>
<reference evidence="1 2" key="1">
    <citation type="submission" date="2020-08" db="EMBL/GenBank/DDBJ databases">
        <authorList>
            <person name="Criscuolo A."/>
        </authorList>
    </citation>
    <scope>NUCLEOTIDE SEQUENCE [LARGE SCALE GENOMIC DNA]</scope>
    <source>
        <strain evidence="1">CIP111764</strain>
    </source>
</reference>
<accession>A0A7U7I8K9</accession>
<keyword evidence="2" id="KW-1185">Reference proteome</keyword>
<name>A0A7U7I8K9_9GAMM</name>
<dbReference type="EMBL" id="CAJFCI010000031">
    <property type="protein sequence ID" value="CAD5107246.1"/>
    <property type="molecule type" value="Genomic_DNA"/>
</dbReference>
<sequence length="79" mass="8862">MNVDLIVTIEHLYTVPTWTGRFGFCRPASQAFCETHGIDWLDFVRNGVPAQRLIDTGDALALHVVEHAQQVEAERGRGQ</sequence>
<evidence type="ECO:0000313" key="1">
    <source>
        <dbReference type="EMBL" id="CAD5107246.1"/>
    </source>
</evidence>
<evidence type="ECO:0000313" key="2">
    <source>
        <dbReference type="Proteomes" id="UP000583387"/>
    </source>
</evidence>
<proteinExistence type="predicted"/>
<dbReference type="RefSeq" id="WP_328821806.1">
    <property type="nucleotide sequence ID" value="NZ_CAJFCI010000031.1"/>
</dbReference>
<dbReference type="Proteomes" id="UP000583387">
    <property type="component" value="Unassembled WGS sequence"/>
</dbReference>
<comment type="caution">
    <text evidence="1">The sequence shown here is derived from an EMBL/GenBank/DDBJ whole genome shotgun (WGS) entry which is preliminary data.</text>
</comment>
<gene>
    <name evidence="1" type="ORF">PSEWESI4_01517</name>
</gene>
<organism evidence="1 2">
    <name type="scientific">Zestomonas carbonaria</name>
    <dbReference type="NCBI Taxonomy" id="2762745"/>
    <lineage>
        <taxon>Bacteria</taxon>
        <taxon>Pseudomonadati</taxon>
        <taxon>Pseudomonadota</taxon>
        <taxon>Gammaproteobacteria</taxon>
        <taxon>Pseudomonadales</taxon>
        <taxon>Pseudomonadaceae</taxon>
        <taxon>Zestomonas</taxon>
    </lineage>
</organism>
<dbReference type="AlphaFoldDB" id="A0A7U7I8K9"/>